<evidence type="ECO:0000313" key="3">
    <source>
        <dbReference type="Proteomes" id="UP000225548"/>
    </source>
</evidence>
<keyword evidence="1" id="KW-0732">Signal</keyword>
<comment type="caution">
    <text evidence="2">The sequence shown here is derived from an EMBL/GenBank/DDBJ whole genome shotgun (WGS) entry which is preliminary data.</text>
</comment>
<dbReference type="AlphaFoldDB" id="A0A2A9E6V0"/>
<organism evidence="2 3">
    <name type="scientific">Sanguibacter antarcticus</name>
    <dbReference type="NCBI Taxonomy" id="372484"/>
    <lineage>
        <taxon>Bacteria</taxon>
        <taxon>Bacillati</taxon>
        <taxon>Actinomycetota</taxon>
        <taxon>Actinomycetes</taxon>
        <taxon>Micrococcales</taxon>
        <taxon>Sanguibacteraceae</taxon>
        <taxon>Sanguibacter</taxon>
    </lineage>
</organism>
<evidence type="ECO:0000256" key="1">
    <source>
        <dbReference type="SAM" id="SignalP"/>
    </source>
</evidence>
<evidence type="ECO:0008006" key="4">
    <source>
        <dbReference type="Google" id="ProtNLM"/>
    </source>
</evidence>
<gene>
    <name evidence="2" type="ORF">ATL42_2491</name>
</gene>
<name>A0A2A9E6V0_9MICO</name>
<protein>
    <recommendedName>
        <fullName evidence="4">PknH-like protein</fullName>
    </recommendedName>
</protein>
<sequence>MRISLRGSALVVVMLALAGCSSAPADEPEVTSTAPTAELTLEPMPDPSSVASSEVQFTTTLSPEAMLSGAAFGAEGVEPVVTESVDVWALPESCAADGPSTAVVSRGVTYGDGAFESTVETQQLAVFEDADAAVAEAQRLAEVMSACTPTDADGQTAYVAEKVAVGAQGTGLAVDYYGTSMTGSVDDALGYYVVTTRRGNAVTLVGHLGGEASIARSRGDAVASSQAAWGLLCVYDSAGC</sequence>
<dbReference type="OrthoDB" id="4827179at2"/>
<proteinExistence type="predicted"/>
<dbReference type="Proteomes" id="UP000225548">
    <property type="component" value="Unassembled WGS sequence"/>
</dbReference>
<dbReference type="RefSeq" id="WP_143556756.1">
    <property type="nucleotide sequence ID" value="NZ_PDJG01000001.1"/>
</dbReference>
<feature type="signal peptide" evidence="1">
    <location>
        <begin position="1"/>
        <end position="25"/>
    </location>
</feature>
<keyword evidence="3" id="KW-1185">Reference proteome</keyword>
<dbReference type="EMBL" id="PDJG01000001">
    <property type="protein sequence ID" value="PFG34574.1"/>
    <property type="molecule type" value="Genomic_DNA"/>
</dbReference>
<feature type="chain" id="PRO_5013196667" description="PknH-like protein" evidence="1">
    <location>
        <begin position="26"/>
        <end position="240"/>
    </location>
</feature>
<reference evidence="2 3" key="1">
    <citation type="submission" date="2017-10" db="EMBL/GenBank/DDBJ databases">
        <title>Sequencing the genomes of 1000 actinobacteria strains.</title>
        <authorList>
            <person name="Klenk H.-P."/>
        </authorList>
    </citation>
    <scope>NUCLEOTIDE SEQUENCE [LARGE SCALE GENOMIC DNA]</scope>
    <source>
        <strain evidence="2 3">DSM 18966</strain>
    </source>
</reference>
<accession>A0A2A9E6V0</accession>
<evidence type="ECO:0000313" key="2">
    <source>
        <dbReference type="EMBL" id="PFG34574.1"/>
    </source>
</evidence>
<dbReference type="PROSITE" id="PS51257">
    <property type="entry name" value="PROKAR_LIPOPROTEIN"/>
    <property type="match status" value="1"/>
</dbReference>